<dbReference type="EMBL" id="LAZR01000448">
    <property type="protein sequence ID" value="KKN68464.1"/>
    <property type="molecule type" value="Genomic_DNA"/>
</dbReference>
<dbReference type="AlphaFoldDB" id="A0A0F9SN71"/>
<gene>
    <name evidence="1" type="ORF">LCGC14_0451000</name>
</gene>
<comment type="caution">
    <text evidence="1">The sequence shown here is derived from an EMBL/GenBank/DDBJ whole genome shotgun (WGS) entry which is preliminary data.</text>
</comment>
<organism evidence="1">
    <name type="scientific">marine sediment metagenome</name>
    <dbReference type="NCBI Taxonomy" id="412755"/>
    <lineage>
        <taxon>unclassified sequences</taxon>
        <taxon>metagenomes</taxon>
        <taxon>ecological metagenomes</taxon>
    </lineage>
</organism>
<reference evidence="1" key="1">
    <citation type="journal article" date="2015" name="Nature">
        <title>Complex archaea that bridge the gap between prokaryotes and eukaryotes.</title>
        <authorList>
            <person name="Spang A."/>
            <person name="Saw J.H."/>
            <person name="Jorgensen S.L."/>
            <person name="Zaremba-Niedzwiedzka K."/>
            <person name="Martijn J."/>
            <person name="Lind A.E."/>
            <person name="van Eijk R."/>
            <person name="Schleper C."/>
            <person name="Guy L."/>
            <person name="Ettema T.J."/>
        </authorList>
    </citation>
    <scope>NUCLEOTIDE SEQUENCE</scope>
</reference>
<accession>A0A0F9SN71</accession>
<protein>
    <submittedName>
        <fullName evidence="1">Uncharacterized protein</fullName>
    </submittedName>
</protein>
<proteinExistence type="predicted"/>
<evidence type="ECO:0000313" key="1">
    <source>
        <dbReference type="EMBL" id="KKN68464.1"/>
    </source>
</evidence>
<name>A0A0F9SN71_9ZZZZ</name>
<sequence>MWGLSERVRPCARTLAESLAGQIVNEWPGARAKDEAEAVNLWRAVDVELGGGVGLSLSET</sequence>